<accession>A0A2I1GHK0</accession>
<dbReference type="PANTHER" id="PTHR43394">
    <property type="entry name" value="ATP-DEPENDENT PERMEASE MDL1, MITOCHONDRIAL"/>
    <property type="match status" value="1"/>
</dbReference>
<feature type="transmembrane region" description="Helical" evidence="11">
    <location>
        <begin position="831"/>
        <end position="856"/>
    </location>
</feature>
<dbReference type="InterPro" id="IPR003439">
    <property type="entry name" value="ABC_transporter-like_ATP-bd"/>
</dbReference>
<dbReference type="InterPro" id="IPR017871">
    <property type="entry name" value="ABC_transporter-like_CS"/>
</dbReference>
<feature type="region of interest" description="Disordered" evidence="10">
    <location>
        <begin position="1"/>
        <end position="98"/>
    </location>
</feature>
<dbReference type="CDD" id="cd03249">
    <property type="entry name" value="ABC_MTABC3_MDL1_MDL2"/>
    <property type="match status" value="2"/>
</dbReference>
<dbReference type="FunFam" id="1.20.1560.10:FF:000009">
    <property type="entry name" value="ABC transporter B family member 1"/>
    <property type="match status" value="1"/>
</dbReference>
<dbReference type="PROSITE" id="PS50929">
    <property type="entry name" value="ABC_TM1F"/>
    <property type="match status" value="2"/>
</dbReference>
<feature type="compositionally biased region" description="Polar residues" evidence="10">
    <location>
        <begin position="28"/>
        <end position="46"/>
    </location>
</feature>
<dbReference type="InterPro" id="IPR027417">
    <property type="entry name" value="P-loop_NTPase"/>
</dbReference>
<evidence type="ECO:0000313" key="14">
    <source>
        <dbReference type="EMBL" id="PKY46071.1"/>
    </source>
</evidence>
<dbReference type="GO" id="GO:0005886">
    <property type="term" value="C:plasma membrane"/>
    <property type="evidence" value="ECO:0007669"/>
    <property type="project" value="UniProtKB-SubCell"/>
</dbReference>
<dbReference type="InterPro" id="IPR003593">
    <property type="entry name" value="AAA+_ATPase"/>
</dbReference>
<dbReference type="CDD" id="cd18577">
    <property type="entry name" value="ABC_6TM_Pgp_ABCB1_D1_like"/>
    <property type="match status" value="1"/>
</dbReference>
<keyword evidence="8 11" id="KW-0472">Membrane</keyword>
<dbReference type="InterPro" id="IPR011527">
    <property type="entry name" value="ABC1_TM_dom"/>
</dbReference>
<keyword evidence="4 11" id="KW-0812">Transmembrane</keyword>
<evidence type="ECO:0000256" key="7">
    <source>
        <dbReference type="ARBA" id="ARBA00022989"/>
    </source>
</evidence>
<feature type="compositionally biased region" description="Basic and acidic residues" evidence="10">
    <location>
        <begin position="76"/>
        <end position="98"/>
    </location>
</feature>
<dbReference type="GO" id="GO:0005524">
    <property type="term" value="F:ATP binding"/>
    <property type="evidence" value="ECO:0007669"/>
    <property type="project" value="UniProtKB-KW"/>
</dbReference>
<dbReference type="GO" id="GO:0016887">
    <property type="term" value="F:ATP hydrolysis activity"/>
    <property type="evidence" value="ECO:0007669"/>
    <property type="project" value="InterPro"/>
</dbReference>
<feature type="domain" description="ABC transmembrane type-1" evidence="13">
    <location>
        <begin position="121"/>
        <end position="418"/>
    </location>
</feature>
<dbReference type="FunFam" id="3.40.50.300:FF:000916">
    <property type="entry name" value="ABC transporter B family member 9"/>
    <property type="match status" value="1"/>
</dbReference>
<name>A0A2I1GHK0_9GLOM</name>
<dbReference type="SUPFAM" id="SSF52540">
    <property type="entry name" value="P-loop containing nucleoside triphosphate hydrolases"/>
    <property type="match status" value="2"/>
</dbReference>
<dbReference type="VEuPathDB" id="FungiDB:RhiirFUN_025621"/>
<feature type="region of interest" description="Disordered" evidence="10">
    <location>
        <begin position="699"/>
        <end position="719"/>
    </location>
</feature>
<feature type="transmembrane region" description="Helical" evidence="11">
    <location>
        <begin position="118"/>
        <end position="141"/>
    </location>
</feature>
<comment type="subcellular location">
    <subcellularLocation>
        <location evidence="1">Cell membrane</location>
        <topology evidence="1">Multi-pass membrane protein</topology>
    </subcellularLocation>
</comment>
<feature type="compositionally biased region" description="Acidic residues" evidence="10">
    <location>
        <begin position="703"/>
        <end position="714"/>
    </location>
</feature>
<dbReference type="SMART" id="SM00382">
    <property type="entry name" value="AAA"/>
    <property type="match status" value="2"/>
</dbReference>
<feature type="domain" description="ABC transporter" evidence="12">
    <location>
        <begin position="455"/>
        <end position="695"/>
    </location>
</feature>
<evidence type="ECO:0000256" key="11">
    <source>
        <dbReference type="SAM" id="Phobius"/>
    </source>
</evidence>
<dbReference type="Pfam" id="PF00005">
    <property type="entry name" value="ABC_tran"/>
    <property type="match status" value="2"/>
</dbReference>
<keyword evidence="15" id="KW-1185">Reference proteome</keyword>
<gene>
    <name evidence="14" type="ORF">RhiirA4_518809</name>
</gene>
<evidence type="ECO:0000259" key="13">
    <source>
        <dbReference type="PROSITE" id="PS50929"/>
    </source>
</evidence>
<keyword evidence="14" id="KW-0378">Hydrolase</keyword>
<dbReference type="GO" id="GO:0090374">
    <property type="term" value="P:oligopeptide export from mitochondrion"/>
    <property type="evidence" value="ECO:0007669"/>
    <property type="project" value="TreeGrafter"/>
</dbReference>
<feature type="domain" description="ABC transmembrane type-1" evidence="13">
    <location>
        <begin position="788"/>
        <end position="1077"/>
    </location>
</feature>
<dbReference type="Gene3D" id="3.40.50.300">
    <property type="entry name" value="P-loop containing nucleotide triphosphate hydrolases"/>
    <property type="match status" value="2"/>
</dbReference>
<dbReference type="EMBL" id="LLXI01000430">
    <property type="protein sequence ID" value="PKY46071.1"/>
    <property type="molecule type" value="Genomic_DNA"/>
</dbReference>
<comment type="caution">
    <text evidence="14">The sequence shown here is derived from an EMBL/GenBank/DDBJ whole genome shotgun (WGS) entry which is preliminary data.</text>
</comment>
<evidence type="ECO:0000256" key="6">
    <source>
        <dbReference type="ARBA" id="ARBA00022840"/>
    </source>
</evidence>
<sequence>MTDLKDQNNPEVIPSETSEEIIVKEKSTTAVITSTDSPTEKSQTSSSDEKTVNDVDFSVVDALPPQSNNDDINQDESSKSIEKGEKTKDSKKKDKENKNDDKLPFSQLFRYASAIDKLYMILGSICALANGVAIPLMTIIFSDFIQVFIAFNTALLSGIDLDSKRTELDDGIKKNSIYFIILGCGVFVCAYGQMFFWMTAGENQAKRIRQLYYSSILRQDIAFFDTVPTGDVTTRISGDVNIYQEGISEKVGLITQQFAVFISGFAIAYSKGWKLSLVLTAIIPLLAIAGGVMAKAISDDASKGQDSYAAAGAVAEQVLSGIRTVISFGGEKRELARYKNKLDDAYKTGVKKAFISGTGLGAMMGIMFGSYGLAFWFGSILVVRGEQTGGEVLNVFFAIIMGAFSIGNAAPHFSSVANALGAAKNLFSVIERVPIIDSSLNTGKKINKSEFKGHIEFKNINFHYPSRPDVQVLKDFSLTIEPGQTVALVGSSGSGKSTIVGLLERFYNPISGSITLDGEDIKNLNVKSLRTQIGLVGQEPVLFPESIKQNIFWGADPSEKEPTLDDVIEACKKSNAHDFINELPKKYDTLVGEKGALLSGGQKQRIAIARALIKDPPLLLLDEATSALDTESERLVQTALDNASTNRTTIVIAHRLSTIKHADKIVVMSKGEIIEIGRHDELIAKEGVYYGLVRAQELKTEQNNEDDDENDDDSSLSSKTENDIAINFDEKHEKHHNLTRVTTKASTVRSGVKSEKEILEESEKEKLNQKMPLARVFRANLPEIYLIIIGTIASTVNGAIMPLFSLVFASILEMFIFFFLRPEKLRSDANFWAGMFGILALVALLCNFFQLACFMISAERLTRRLRLLTFEALMKQEIGFFDDEKNGTGILTSKLAVDASKIEGLTGSLMGNILQNVANIGIGLGLAFAFGWKLTFVIIAASPVVAISGFLEMKALAGFGAKTRKAYEGTGQIVQQSVSNMRTISALTREETFKTMYADAIREPHKIAIKGCILSSVGFGCSQGSLYFIWSLAFWYGGQLVMSGEYNVQQMLRVLFAVVFSAMAVGQMSTFAPNTAKAKVAAISIFEVLDRKPEIDATDNEGKDRPTPVKGEAKFEGVHFNYPARPDVHILRGLDMSIYSGKTIALVGSSGSGKSTVIALLLRWYDVNSGKVDVEKVDVKNWNLEYLRSNISLVGQEPVLFDLTIGENIAYGKEGCSQEEIEQASKNANIYNFITSLPDKYDTRVGEKGTQLSGGQKQRIAIARALIRSPKLLLLDEATSALDSESEKVVQNALDKASKNRTTLTIAHRLSTIQDADLILVCKKGKIIESGKHMELISQQGLYYELVNKQTLIKKK</sequence>
<evidence type="ECO:0000256" key="2">
    <source>
        <dbReference type="ARBA" id="ARBA00007577"/>
    </source>
</evidence>
<dbReference type="Gene3D" id="1.20.1560.10">
    <property type="entry name" value="ABC transporter type 1, transmembrane domain"/>
    <property type="match status" value="2"/>
</dbReference>
<evidence type="ECO:0000259" key="12">
    <source>
        <dbReference type="PROSITE" id="PS50893"/>
    </source>
</evidence>
<evidence type="ECO:0000256" key="1">
    <source>
        <dbReference type="ARBA" id="ARBA00004651"/>
    </source>
</evidence>
<feature type="transmembrane region" description="Helical" evidence="11">
    <location>
        <begin position="275"/>
        <end position="294"/>
    </location>
</feature>
<evidence type="ECO:0000256" key="5">
    <source>
        <dbReference type="ARBA" id="ARBA00022741"/>
    </source>
</evidence>
<feature type="domain" description="ABC transporter" evidence="12">
    <location>
        <begin position="1113"/>
        <end position="1349"/>
    </location>
</feature>
<comment type="similarity">
    <text evidence="2">Belongs to the ABC transporter superfamily. ABCB family. Multidrug resistance exporter (TC 3.A.1.201) subfamily.</text>
</comment>
<dbReference type="VEuPathDB" id="FungiDB:RhiirA1_518620"/>
<dbReference type="PROSITE" id="PS50893">
    <property type="entry name" value="ABC_TRANSPORTER_2"/>
    <property type="match status" value="2"/>
</dbReference>
<evidence type="ECO:0000256" key="9">
    <source>
        <dbReference type="ARBA" id="ARBA00023180"/>
    </source>
</evidence>
<proteinExistence type="inferred from homology"/>
<organism evidence="14 15">
    <name type="scientific">Rhizophagus irregularis</name>
    <dbReference type="NCBI Taxonomy" id="588596"/>
    <lineage>
        <taxon>Eukaryota</taxon>
        <taxon>Fungi</taxon>
        <taxon>Fungi incertae sedis</taxon>
        <taxon>Mucoromycota</taxon>
        <taxon>Glomeromycotina</taxon>
        <taxon>Glomeromycetes</taxon>
        <taxon>Glomerales</taxon>
        <taxon>Glomeraceae</taxon>
        <taxon>Rhizophagus</taxon>
    </lineage>
</organism>
<keyword evidence="7 11" id="KW-1133">Transmembrane helix</keyword>
<dbReference type="FunFam" id="3.40.50.300:FF:000251">
    <property type="entry name" value="ABC transporter B family member 19"/>
    <property type="match status" value="1"/>
</dbReference>
<dbReference type="PROSITE" id="PS00211">
    <property type="entry name" value="ABC_TRANSPORTER_1"/>
    <property type="match status" value="2"/>
</dbReference>
<protein>
    <submittedName>
        <fullName evidence="14">P-loop containing nucleoside triphosphate hydrolase protein</fullName>
    </submittedName>
</protein>
<feature type="transmembrane region" description="Helical" evidence="11">
    <location>
        <begin position="1050"/>
        <end position="1069"/>
    </location>
</feature>
<evidence type="ECO:0000313" key="15">
    <source>
        <dbReference type="Proteomes" id="UP000234323"/>
    </source>
</evidence>
<dbReference type="GO" id="GO:0015421">
    <property type="term" value="F:ABC-type oligopeptide transporter activity"/>
    <property type="evidence" value="ECO:0007669"/>
    <property type="project" value="TreeGrafter"/>
</dbReference>
<dbReference type="FunFam" id="1.20.1560.10:FF:000102">
    <property type="entry name" value="ABC multidrug transporter Mdr1"/>
    <property type="match status" value="1"/>
</dbReference>
<dbReference type="InterPro" id="IPR036640">
    <property type="entry name" value="ABC1_TM_sf"/>
</dbReference>
<feature type="transmembrane region" description="Helical" evidence="11">
    <location>
        <begin position="936"/>
        <end position="957"/>
    </location>
</feature>
<evidence type="ECO:0000256" key="4">
    <source>
        <dbReference type="ARBA" id="ARBA00022692"/>
    </source>
</evidence>
<feature type="transmembrane region" description="Helical" evidence="11">
    <location>
        <begin position="392"/>
        <end position="410"/>
    </location>
</feature>
<evidence type="ECO:0000256" key="10">
    <source>
        <dbReference type="SAM" id="MobiDB-lite"/>
    </source>
</evidence>
<dbReference type="PANTHER" id="PTHR43394:SF27">
    <property type="entry name" value="ATP-DEPENDENT TRANSLOCASE ABCB1-LIKE"/>
    <property type="match status" value="1"/>
</dbReference>
<feature type="transmembrane region" description="Helical" evidence="11">
    <location>
        <begin position="177"/>
        <end position="200"/>
    </location>
</feature>
<feature type="transmembrane region" description="Helical" evidence="11">
    <location>
        <begin position="784"/>
        <end position="811"/>
    </location>
</feature>
<dbReference type="GO" id="GO:0005743">
    <property type="term" value="C:mitochondrial inner membrane"/>
    <property type="evidence" value="ECO:0007669"/>
    <property type="project" value="TreeGrafter"/>
</dbReference>
<dbReference type="SUPFAM" id="SSF90123">
    <property type="entry name" value="ABC transporter transmembrane region"/>
    <property type="match status" value="2"/>
</dbReference>
<keyword evidence="6" id="KW-0067">ATP-binding</keyword>
<keyword evidence="5" id="KW-0547">Nucleotide-binding</keyword>
<dbReference type="VEuPathDB" id="FungiDB:FUN_022424"/>
<dbReference type="CDD" id="cd18578">
    <property type="entry name" value="ABC_6TM_Pgp_ABCB1_D2_like"/>
    <property type="match status" value="1"/>
</dbReference>
<dbReference type="Pfam" id="PF00664">
    <property type="entry name" value="ABC_membrane"/>
    <property type="match status" value="2"/>
</dbReference>
<dbReference type="Proteomes" id="UP000234323">
    <property type="component" value="Unassembled WGS sequence"/>
</dbReference>
<dbReference type="InterPro" id="IPR039421">
    <property type="entry name" value="Type_1_exporter"/>
</dbReference>
<feature type="transmembrane region" description="Helical" evidence="11">
    <location>
        <begin position="360"/>
        <end position="380"/>
    </location>
</feature>
<feature type="transmembrane region" description="Helical" evidence="11">
    <location>
        <begin position="1011"/>
        <end position="1030"/>
    </location>
</feature>
<keyword evidence="9" id="KW-0325">Glycoprotein</keyword>
<evidence type="ECO:0000256" key="3">
    <source>
        <dbReference type="ARBA" id="ARBA00022448"/>
    </source>
</evidence>
<keyword evidence="3" id="KW-0813">Transport</keyword>
<evidence type="ECO:0000256" key="8">
    <source>
        <dbReference type="ARBA" id="ARBA00023136"/>
    </source>
</evidence>
<reference evidence="14 15" key="1">
    <citation type="submission" date="2015-10" db="EMBL/GenBank/DDBJ databases">
        <title>Genome analyses suggest a sexual origin of heterokaryosis in a supposedly ancient asexual fungus.</title>
        <authorList>
            <person name="Ropars J."/>
            <person name="Sedzielewska K."/>
            <person name="Noel J."/>
            <person name="Charron P."/>
            <person name="Farinelli L."/>
            <person name="Marton T."/>
            <person name="Kruger M."/>
            <person name="Pelin A."/>
            <person name="Brachmann A."/>
            <person name="Corradi N."/>
        </authorList>
    </citation>
    <scope>NUCLEOTIDE SEQUENCE [LARGE SCALE GENOMIC DNA]</scope>
    <source>
        <strain evidence="14 15">A4</strain>
    </source>
</reference>